<dbReference type="Proteomes" id="UP000783796">
    <property type="component" value="Unassembled WGS sequence"/>
</dbReference>
<evidence type="ECO:0000313" key="6">
    <source>
        <dbReference type="Proteomes" id="UP000783796"/>
    </source>
</evidence>
<feature type="domain" description="HTH araC/xylS-type" evidence="4">
    <location>
        <begin position="187"/>
        <end position="285"/>
    </location>
</feature>
<dbReference type="EMBL" id="JAHLFW010000109">
    <property type="protein sequence ID" value="MBU3839192.1"/>
    <property type="molecule type" value="Genomic_DNA"/>
</dbReference>
<evidence type="ECO:0000256" key="1">
    <source>
        <dbReference type="ARBA" id="ARBA00023015"/>
    </source>
</evidence>
<evidence type="ECO:0000259" key="4">
    <source>
        <dbReference type="PROSITE" id="PS01124"/>
    </source>
</evidence>
<reference evidence="5" key="2">
    <citation type="submission" date="2021-04" db="EMBL/GenBank/DDBJ databases">
        <authorList>
            <person name="Gilroy R."/>
        </authorList>
    </citation>
    <scope>NUCLEOTIDE SEQUENCE</scope>
    <source>
        <strain evidence="5">G4-2901</strain>
    </source>
</reference>
<dbReference type="InterPro" id="IPR018060">
    <property type="entry name" value="HTH_AraC"/>
</dbReference>
<dbReference type="GO" id="GO:0003700">
    <property type="term" value="F:DNA-binding transcription factor activity"/>
    <property type="evidence" value="ECO:0007669"/>
    <property type="project" value="InterPro"/>
</dbReference>
<evidence type="ECO:0000256" key="2">
    <source>
        <dbReference type="ARBA" id="ARBA00023125"/>
    </source>
</evidence>
<dbReference type="GO" id="GO:0043565">
    <property type="term" value="F:sequence-specific DNA binding"/>
    <property type="evidence" value="ECO:0007669"/>
    <property type="project" value="InterPro"/>
</dbReference>
<dbReference type="InterPro" id="IPR020449">
    <property type="entry name" value="Tscrpt_reg_AraC-type_HTH"/>
</dbReference>
<keyword evidence="3" id="KW-0804">Transcription</keyword>
<protein>
    <submittedName>
        <fullName evidence="5">AraC family transcriptional regulator</fullName>
    </submittedName>
</protein>
<dbReference type="PANTHER" id="PTHR43280:SF34">
    <property type="entry name" value="ARAC-FAMILY TRANSCRIPTIONAL REGULATOR"/>
    <property type="match status" value="1"/>
</dbReference>
<proteinExistence type="predicted"/>
<name>A0A948TDE6_9BACT</name>
<dbReference type="Gene3D" id="2.60.120.10">
    <property type="entry name" value="Jelly Rolls"/>
    <property type="match status" value="1"/>
</dbReference>
<reference evidence="5" key="1">
    <citation type="journal article" date="2021" name="PeerJ">
        <title>Extensive microbial diversity within the chicken gut microbiome revealed by metagenomics and culture.</title>
        <authorList>
            <person name="Gilroy R."/>
            <person name="Ravi A."/>
            <person name="Getino M."/>
            <person name="Pursley I."/>
            <person name="Horton D.L."/>
            <person name="Alikhan N.F."/>
            <person name="Baker D."/>
            <person name="Gharbi K."/>
            <person name="Hall N."/>
            <person name="Watson M."/>
            <person name="Adriaenssens E.M."/>
            <person name="Foster-Nyarko E."/>
            <person name="Jarju S."/>
            <person name="Secka A."/>
            <person name="Antonio M."/>
            <person name="Oren A."/>
            <person name="Chaudhuri R.R."/>
            <person name="La Ragione R."/>
            <person name="Hildebrand F."/>
            <person name="Pallen M.J."/>
        </authorList>
    </citation>
    <scope>NUCLEOTIDE SEQUENCE</scope>
    <source>
        <strain evidence="5">G4-2901</strain>
    </source>
</reference>
<sequence length="289" mass="33728">MKKILNEQLYISDSNPIKARTYDYKSFTYPWHFHGEYEILYVEKGFGHCIIGDNIIDYSDDTLLLFGSTLPHCMQNPPEYEHDEKLRVNGTIIQFEKDFMQYSFTHYVQFININNLLNESNRGVKISVKNRPEITSLLKRIPETEGMEQIILFLQLLQSLSMIKKREFAASPNYNPVPAEFKNKKIEKVVAYINKKYTDNITLDEIASYAAMNPSAFCRYFKDNTGKTLKQYITDMRIGYACKLLTDDRFNISEISIECGFESAVHFNRCFKGVTGVTPTEYRRKILEL</sequence>
<accession>A0A948TDE6</accession>
<dbReference type="SUPFAM" id="SSF51182">
    <property type="entry name" value="RmlC-like cupins"/>
    <property type="match status" value="1"/>
</dbReference>
<dbReference type="Gene3D" id="1.10.10.60">
    <property type="entry name" value="Homeodomain-like"/>
    <property type="match status" value="2"/>
</dbReference>
<dbReference type="InterPro" id="IPR009057">
    <property type="entry name" value="Homeodomain-like_sf"/>
</dbReference>
<dbReference type="SMART" id="SM00342">
    <property type="entry name" value="HTH_ARAC"/>
    <property type="match status" value="1"/>
</dbReference>
<dbReference type="PROSITE" id="PS01124">
    <property type="entry name" value="HTH_ARAC_FAMILY_2"/>
    <property type="match status" value="1"/>
</dbReference>
<gene>
    <name evidence="5" type="ORF">H9777_12960</name>
</gene>
<comment type="caution">
    <text evidence="5">The sequence shown here is derived from an EMBL/GenBank/DDBJ whole genome shotgun (WGS) entry which is preliminary data.</text>
</comment>
<dbReference type="InterPro" id="IPR014710">
    <property type="entry name" value="RmlC-like_jellyroll"/>
</dbReference>
<dbReference type="SUPFAM" id="SSF46689">
    <property type="entry name" value="Homeodomain-like"/>
    <property type="match status" value="2"/>
</dbReference>
<evidence type="ECO:0000256" key="3">
    <source>
        <dbReference type="ARBA" id="ARBA00023163"/>
    </source>
</evidence>
<keyword evidence="1" id="KW-0805">Transcription regulation</keyword>
<evidence type="ECO:0000313" key="5">
    <source>
        <dbReference type="EMBL" id="MBU3839192.1"/>
    </source>
</evidence>
<dbReference type="Pfam" id="PF02311">
    <property type="entry name" value="AraC_binding"/>
    <property type="match status" value="1"/>
</dbReference>
<dbReference type="AlphaFoldDB" id="A0A948TDE6"/>
<dbReference type="InterPro" id="IPR003313">
    <property type="entry name" value="AraC-bd"/>
</dbReference>
<organism evidence="5 6">
    <name type="scientific">Candidatus Phocaeicola faecigallinarum</name>
    <dbReference type="NCBI Taxonomy" id="2838732"/>
    <lineage>
        <taxon>Bacteria</taxon>
        <taxon>Pseudomonadati</taxon>
        <taxon>Bacteroidota</taxon>
        <taxon>Bacteroidia</taxon>
        <taxon>Bacteroidales</taxon>
        <taxon>Bacteroidaceae</taxon>
        <taxon>Phocaeicola</taxon>
    </lineage>
</organism>
<dbReference type="PRINTS" id="PR00032">
    <property type="entry name" value="HTHARAC"/>
</dbReference>
<dbReference type="PANTHER" id="PTHR43280">
    <property type="entry name" value="ARAC-FAMILY TRANSCRIPTIONAL REGULATOR"/>
    <property type="match status" value="1"/>
</dbReference>
<dbReference type="InterPro" id="IPR011051">
    <property type="entry name" value="RmlC_Cupin_sf"/>
</dbReference>
<dbReference type="Pfam" id="PF12833">
    <property type="entry name" value="HTH_18"/>
    <property type="match status" value="1"/>
</dbReference>
<keyword evidence="2" id="KW-0238">DNA-binding</keyword>